<dbReference type="InterPro" id="IPR013221">
    <property type="entry name" value="Mur_ligase_cen"/>
</dbReference>
<keyword evidence="8" id="KW-1185">Reference proteome</keyword>
<evidence type="ECO:0000256" key="3">
    <source>
        <dbReference type="ARBA" id="ARBA00022741"/>
    </source>
</evidence>
<protein>
    <submittedName>
        <fullName evidence="7">Ligase</fullName>
    </submittedName>
</protein>
<dbReference type="Pfam" id="PF02875">
    <property type="entry name" value="Mur_ligase_C"/>
    <property type="match status" value="1"/>
</dbReference>
<dbReference type="GO" id="GO:0016874">
    <property type="term" value="F:ligase activity"/>
    <property type="evidence" value="ECO:0007669"/>
    <property type="project" value="UniProtKB-KW"/>
</dbReference>
<dbReference type="InterPro" id="IPR036615">
    <property type="entry name" value="Mur_ligase_C_dom_sf"/>
</dbReference>
<dbReference type="InterPro" id="IPR036565">
    <property type="entry name" value="Mur-like_cat_sf"/>
</dbReference>
<evidence type="ECO:0000256" key="4">
    <source>
        <dbReference type="ARBA" id="ARBA00022840"/>
    </source>
</evidence>
<keyword evidence="4" id="KW-0067">ATP-binding</keyword>
<dbReference type="RefSeq" id="WP_186860211.1">
    <property type="nucleotide sequence ID" value="NZ_JACOOO010000025.1"/>
</dbReference>
<sequence length="561" mass="63187">MENIMVRVLEGRNLFGKDNGVYLRANKDVDKSEIFKIIKSYKSIEEDLNLHSYIEIFEKNEAVEVFIRNKNVNLCNLIISSIINNLDKYDILEKAKNSMGNDWSKKIKELADDKNISFVKINEDEVNLGYGENSFVITKKDYINKYNEDNLRVFDEIKEKILNIPIISVTGTNGKTTTVRLIHKILLSLGYKSGLASTGGIYIGDKSIKHGDTTGFYSAREVLKNKNVNVAVLETARGGILKKGLGYKNAKVAIITSVSEDHIGMENIKSVDDLIKIKSLIAEEVDQDGIVVIKSIPALVERFKKKSNVILFNDFEDSLIKEHIERGNTAYYVKDDYIVKNSGGIEERIISVKEVPFAFYGISKSNTRNIMVAMIAVEHIDKDISNIINVVKRLECNIDTNLGRQNIIDFNGFKMIIDYGHNSEAFKEVFSIANSIGNKKIVGLITAAGDREDIYIKELGSIAARFCDEIIIKEQPDLRGRSKGETATLLKEGVLYTGYDEKNIKIILEEEEAVLYALKNANSGDVIVSFSQFLYLTFPVINKFRSEIGLEKIGENIELVH</sequence>
<evidence type="ECO:0000313" key="7">
    <source>
        <dbReference type="EMBL" id="MBC5629526.1"/>
    </source>
</evidence>
<comment type="pathway">
    <text evidence="1">Cell wall biogenesis; peptidoglycan biosynthesis.</text>
</comment>
<name>A0ABR7DDP8_9CLOT</name>
<organism evidence="7 8">
    <name type="scientific">Clostridium hominis</name>
    <dbReference type="NCBI Taxonomy" id="2763036"/>
    <lineage>
        <taxon>Bacteria</taxon>
        <taxon>Bacillati</taxon>
        <taxon>Bacillota</taxon>
        <taxon>Clostridia</taxon>
        <taxon>Eubacteriales</taxon>
        <taxon>Clostridiaceae</taxon>
        <taxon>Clostridium</taxon>
    </lineage>
</organism>
<accession>A0ABR7DDP8</accession>
<evidence type="ECO:0000256" key="1">
    <source>
        <dbReference type="ARBA" id="ARBA00004752"/>
    </source>
</evidence>
<keyword evidence="2 7" id="KW-0436">Ligase</keyword>
<gene>
    <name evidence="7" type="ORF">H8S20_11565</name>
</gene>
<feature type="domain" description="Mur ligase C-terminal" evidence="5">
    <location>
        <begin position="403"/>
        <end position="530"/>
    </location>
</feature>
<dbReference type="PANTHER" id="PTHR23135">
    <property type="entry name" value="MUR LIGASE FAMILY MEMBER"/>
    <property type="match status" value="1"/>
</dbReference>
<comment type="caution">
    <text evidence="7">The sequence shown here is derived from an EMBL/GenBank/DDBJ whole genome shotgun (WGS) entry which is preliminary data.</text>
</comment>
<evidence type="ECO:0000256" key="2">
    <source>
        <dbReference type="ARBA" id="ARBA00022598"/>
    </source>
</evidence>
<reference evidence="7 8" key="1">
    <citation type="submission" date="2020-08" db="EMBL/GenBank/DDBJ databases">
        <title>Genome public.</title>
        <authorList>
            <person name="Liu C."/>
            <person name="Sun Q."/>
        </authorList>
    </citation>
    <scope>NUCLEOTIDE SEQUENCE [LARGE SCALE GENOMIC DNA]</scope>
    <source>
        <strain evidence="7 8">NSJ-6</strain>
    </source>
</reference>
<dbReference type="InterPro" id="IPR004101">
    <property type="entry name" value="Mur_ligase_C"/>
</dbReference>
<dbReference type="SUPFAM" id="SSF53244">
    <property type="entry name" value="MurD-like peptide ligases, peptide-binding domain"/>
    <property type="match status" value="1"/>
</dbReference>
<dbReference type="PROSITE" id="PS01011">
    <property type="entry name" value="FOLYLPOLYGLU_SYNT_1"/>
    <property type="match status" value="1"/>
</dbReference>
<dbReference type="EMBL" id="JACOOO010000025">
    <property type="protein sequence ID" value="MBC5629526.1"/>
    <property type="molecule type" value="Genomic_DNA"/>
</dbReference>
<dbReference type="Gene3D" id="3.40.1190.10">
    <property type="entry name" value="Mur-like, catalytic domain"/>
    <property type="match status" value="1"/>
</dbReference>
<dbReference type="InterPro" id="IPR018109">
    <property type="entry name" value="Folylpolyglutamate_synth_CS"/>
</dbReference>
<feature type="domain" description="Mur ligase central" evidence="6">
    <location>
        <begin position="169"/>
        <end position="376"/>
    </location>
</feature>
<keyword evidence="3" id="KW-0547">Nucleotide-binding</keyword>
<dbReference type="Pfam" id="PF08245">
    <property type="entry name" value="Mur_ligase_M"/>
    <property type="match status" value="1"/>
</dbReference>
<dbReference type="SUPFAM" id="SSF53623">
    <property type="entry name" value="MurD-like peptide ligases, catalytic domain"/>
    <property type="match status" value="1"/>
</dbReference>
<dbReference type="PANTHER" id="PTHR23135:SF18">
    <property type="entry name" value="CYANOPHYCIN SYNTHETASE"/>
    <property type="match status" value="1"/>
</dbReference>
<proteinExistence type="predicted"/>
<dbReference type="Gene3D" id="3.90.190.20">
    <property type="entry name" value="Mur ligase, C-terminal domain"/>
    <property type="match status" value="1"/>
</dbReference>
<evidence type="ECO:0000313" key="8">
    <source>
        <dbReference type="Proteomes" id="UP000596929"/>
    </source>
</evidence>
<evidence type="ECO:0000259" key="6">
    <source>
        <dbReference type="Pfam" id="PF08245"/>
    </source>
</evidence>
<evidence type="ECO:0000259" key="5">
    <source>
        <dbReference type="Pfam" id="PF02875"/>
    </source>
</evidence>
<dbReference type="Proteomes" id="UP000596929">
    <property type="component" value="Unassembled WGS sequence"/>
</dbReference>